<dbReference type="OrthoDB" id="197400at2759"/>
<feature type="compositionally biased region" description="Polar residues" evidence="1">
    <location>
        <begin position="106"/>
        <end position="122"/>
    </location>
</feature>
<feature type="region of interest" description="Disordered" evidence="1">
    <location>
        <begin position="248"/>
        <end position="268"/>
    </location>
</feature>
<keyword evidence="4" id="KW-1185">Reference proteome</keyword>
<accession>A0A5J4ZWF7</accession>
<evidence type="ECO:0000256" key="1">
    <source>
        <dbReference type="SAM" id="MobiDB-lite"/>
    </source>
</evidence>
<reference evidence="3 4" key="1">
    <citation type="submission" date="2019-09" db="EMBL/GenBank/DDBJ databases">
        <title>A chromosome-level genome assembly of the Chinese tupelo Nyssa sinensis.</title>
        <authorList>
            <person name="Yang X."/>
            <person name="Kang M."/>
            <person name="Yang Y."/>
            <person name="Xiong H."/>
            <person name="Wang M."/>
            <person name="Zhang Z."/>
            <person name="Wang Z."/>
            <person name="Wu H."/>
            <person name="Ma T."/>
            <person name="Liu J."/>
            <person name="Xi Z."/>
        </authorList>
    </citation>
    <scope>NUCLEOTIDE SEQUENCE [LARGE SCALE GENOMIC DNA]</scope>
    <source>
        <strain evidence="3">J267</strain>
        <tissue evidence="3">Leaf</tissue>
    </source>
</reference>
<dbReference type="EMBL" id="CM018048">
    <property type="protein sequence ID" value="KAA8522008.1"/>
    <property type="molecule type" value="Genomic_DNA"/>
</dbReference>
<organism evidence="3 4">
    <name type="scientific">Nyssa sinensis</name>
    <dbReference type="NCBI Taxonomy" id="561372"/>
    <lineage>
        <taxon>Eukaryota</taxon>
        <taxon>Viridiplantae</taxon>
        <taxon>Streptophyta</taxon>
        <taxon>Embryophyta</taxon>
        <taxon>Tracheophyta</taxon>
        <taxon>Spermatophyta</taxon>
        <taxon>Magnoliopsida</taxon>
        <taxon>eudicotyledons</taxon>
        <taxon>Gunneridae</taxon>
        <taxon>Pentapetalae</taxon>
        <taxon>asterids</taxon>
        <taxon>Cornales</taxon>
        <taxon>Nyssaceae</taxon>
        <taxon>Nyssa</taxon>
    </lineage>
</organism>
<evidence type="ECO:0000259" key="2">
    <source>
        <dbReference type="Pfam" id="PF20636"/>
    </source>
</evidence>
<dbReference type="PANTHER" id="PTHR39267:SF1">
    <property type="entry name" value="SURVIVAL MOTOR NEURON PROTEIN"/>
    <property type="match status" value="1"/>
</dbReference>
<dbReference type="Pfam" id="PF20636">
    <property type="entry name" value="SMN_G2-BD"/>
    <property type="match status" value="1"/>
</dbReference>
<feature type="domain" description="Survival Motor Neuron Gemin2-binding" evidence="2">
    <location>
        <begin position="1"/>
        <end position="29"/>
    </location>
</feature>
<evidence type="ECO:0000313" key="4">
    <source>
        <dbReference type="Proteomes" id="UP000325577"/>
    </source>
</evidence>
<dbReference type="CDD" id="cd22851">
    <property type="entry name" value="SMN_N"/>
    <property type="match status" value="1"/>
</dbReference>
<protein>
    <recommendedName>
        <fullName evidence="2">Survival Motor Neuron Gemin2-binding domain-containing protein</fullName>
    </recommendedName>
</protein>
<dbReference type="Proteomes" id="UP000325577">
    <property type="component" value="Linkage Group LG5"/>
</dbReference>
<evidence type="ECO:0000313" key="3">
    <source>
        <dbReference type="EMBL" id="KAA8522008.1"/>
    </source>
</evidence>
<proteinExistence type="predicted"/>
<dbReference type="PANTHER" id="PTHR39267">
    <property type="entry name" value="SURVIVAL MOTOR NEURON-LIKE PROTEIN 1"/>
    <property type="match status" value="1"/>
</dbReference>
<feature type="compositionally biased region" description="Basic and acidic residues" evidence="1">
    <location>
        <begin position="252"/>
        <end position="261"/>
    </location>
</feature>
<feature type="compositionally biased region" description="Polar residues" evidence="1">
    <location>
        <begin position="73"/>
        <end position="86"/>
    </location>
</feature>
<dbReference type="InterPro" id="IPR040424">
    <property type="entry name" value="Smn1"/>
</dbReference>
<gene>
    <name evidence="3" type="ORF">F0562_012678</name>
</gene>
<name>A0A5J4ZWF7_9ASTE</name>
<dbReference type="AlphaFoldDB" id="A0A5J4ZWF7"/>
<dbReference type="InterPro" id="IPR049481">
    <property type="entry name" value="SMN_G2-BD"/>
</dbReference>
<sequence>MAKEGDLWDDSALINAFDDAISKYKMMHGKGHRDSSTEGGKVINSTEENLSAIADESPEDKRHIEADDNSNAASNITTEMGGSNNPPVEENHSVNLYAPQPYMDASNGQQAQDPHHGYSNTQDAENYTQLLNQYYELEEQRQKILQQLQLFGSWNYQGSGSSVHWGTCSASQEHQVPTTQTSYPAVICSCCPYASQCLVAPCSFAGTCVGKTCNATSVIGCDGKSFSREDGDIVKTAVGAAERALSSLKMSTPEKKEEKDGQLAQGAGSETDVTDVLNAWYSAGFYTGKYLVEQSIAKKHHG</sequence>
<feature type="region of interest" description="Disordered" evidence="1">
    <location>
        <begin position="73"/>
        <end position="122"/>
    </location>
</feature>